<keyword evidence="3" id="KW-1185">Reference proteome</keyword>
<dbReference type="AlphaFoldDB" id="A0AAX2IL04"/>
<evidence type="ECO:0000313" key="3">
    <source>
        <dbReference type="Proteomes" id="UP000190669"/>
    </source>
</evidence>
<protein>
    <recommendedName>
        <fullName evidence="5">Aminopeptidase</fullName>
    </recommendedName>
</protein>
<reference evidence="2 4" key="2">
    <citation type="submission" date="2018-06" db="EMBL/GenBank/DDBJ databases">
        <authorList>
            <consortium name="Pathogen Informatics"/>
            <person name="Doyle S."/>
        </authorList>
    </citation>
    <scope>NUCLEOTIDE SEQUENCE [LARGE SCALE GENOMIC DNA]</scope>
    <source>
        <strain evidence="2 4">NCTC11212</strain>
    </source>
</reference>
<dbReference type="EMBL" id="FUZE01000003">
    <property type="protein sequence ID" value="SKB54051.1"/>
    <property type="molecule type" value="Genomic_DNA"/>
</dbReference>
<comment type="caution">
    <text evidence="2">The sequence shown here is derived from an EMBL/GenBank/DDBJ whole genome shotgun (WGS) entry which is preliminary data.</text>
</comment>
<dbReference type="Gene3D" id="1.10.390.10">
    <property type="entry name" value="Neutral Protease Domain 2"/>
    <property type="match status" value="1"/>
</dbReference>
<reference evidence="1 3" key="1">
    <citation type="submission" date="2017-02" db="EMBL/GenBank/DDBJ databases">
        <authorList>
            <person name="Varghese N."/>
            <person name="Submissions S."/>
        </authorList>
    </citation>
    <scope>NUCLEOTIDE SEQUENCE [LARGE SCALE GENOMIC DNA]</scope>
    <source>
        <strain evidence="1 3">DSM 16775</strain>
    </source>
</reference>
<sequence>MKKFSIGLFLIWGVVQVSAQKDSISIHAKLSQDRKTLVVNQEIVYHNHSDKALNSIKLLNWISAYNKRGTSLVYRKLEDRNNSLHFAKQEELGKVLELNIKNSGNQPVPVKTVSDENLFLSLNESLEPGKSIKLQLQYKMQLPDKKFTGYGTSEQDIALKYFFIVPDHFDSDNISKRNYHDIEESVNFNTYWSVDFDTPSSSFIQSNLQQIQPNLFKGYLDSDPEFIISKNNFPTIKIDTEDIKTEIKFGYTISKQEIQNLEFYLPLQLKFIKDKIGFIPEQLFISEKFRAKEDFFGNNDIKFWKFRFKLFSDAENADLDYFGIISKKILDESIITDKQENHWFKNGLKSYLEILYLKKFYGEAKLLGNLPENSILGVKPLKLFHASRVKLLDRYGLAYQYIMSQNLDQKIDEPFAVLSNFNDMAISSFETGSLFSYSADKMGEEKFNLLLKNYIAKNTDKQVYPEDFLDQLAKEESSTSYLKGFLKQKNRVNFRLKNFRINNDSLNIKIVKNTDEAIPVKLETQTRNGDRTSYWIETEENERLKTVTLPSEDIYKITLNNDYIFPEANYRDNFLYTKGLFSNAKKIKFKLIKDIPNPEFNEIYLNPRIRFTNTYDKFLIGVNFKNQSLFDQKFLYSLTPSFSTGTGKMTGSGAVSYSFLPAESVIQRLSFGVSGSYFHYDYDLAYQKSSLYSNISFRKNPRSTVSRGLGISYTYFERDLNAKMIANRDYDKYNLWTVGYGYTDNQMIHEKSFSLSTQGMEDYNKITAEGFYRWEFAPRQKLSLRLFAGYFVRNETRNNTFNYGISRVSDYSFSYNLLGQSASSGILSQQFILADGGFKSFLPGTVNQWITSFNVDSSVWKIFHVYADAGLYKNKNNPTQFIWDSGVKVRLIPDFLEVYLPVQSSLGFEPGFKDYGKRIRYTLILNLSTIINAARRGWY</sequence>
<evidence type="ECO:0000313" key="2">
    <source>
        <dbReference type="EMBL" id="SQA89862.1"/>
    </source>
</evidence>
<gene>
    <name evidence="2" type="ORF">NCTC11212_02069</name>
    <name evidence="1" type="ORF">SAMN05421800_10352</name>
</gene>
<accession>A0AAX2IL04</accession>
<dbReference type="Proteomes" id="UP000190669">
    <property type="component" value="Unassembled WGS sequence"/>
</dbReference>
<dbReference type="EMBL" id="UAVR01000009">
    <property type="protein sequence ID" value="SQA89862.1"/>
    <property type="molecule type" value="Genomic_DNA"/>
</dbReference>
<proteinExistence type="predicted"/>
<organism evidence="2 4">
    <name type="scientific">Chryseobacterium balustinum</name>
    <dbReference type="NCBI Taxonomy" id="246"/>
    <lineage>
        <taxon>Bacteria</taxon>
        <taxon>Pseudomonadati</taxon>
        <taxon>Bacteroidota</taxon>
        <taxon>Flavobacteriia</taxon>
        <taxon>Flavobacteriales</taxon>
        <taxon>Weeksellaceae</taxon>
        <taxon>Chryseobacterium group</taxon>
        <taxon>Chryseobacterium</taxon>
    </lineage>
</organism>
<dbReference type="InterPro" id="IPR027268">
    <property type="entry name" value="Peptidase_M4/M1_CTD_sf"/>
</dbReference>
<evidence type="ECO:0000313" key="1">
    <source>
        <dbReference type="EMBL" id="SKB54051.1"/>
    </source>
</evidence>
<dbReference type="RefSeq" id="WP_228418764.1">
    <property type="nucleotide sequence ID" value="NZ_CP033934.1"/>
</dbReference>
<name>A0AAX2IL04_9FLAO</name>
<evidence type="ECO:0000313" key="4">
    <source>
        <dbReference type="Proteomes" id="UP000251937"/>
    </source>
</evidence>
<evidence type="ECO:0008006" key="5">
    <source>
        <dbReference type="Google" id="ProtNLM"/>
    </source>
</evidence>
<dbReference type="Proteomes" id="UP000251937">
    <property type="component" value="Unassembled WGS sequence"/>
</dbReference>